<sequence>MQSSVALLVAASASMGAAWSITAYSDAHCTDSTGFHLGQEGTIGCVGISSNETIKSIGVTDMSNDLIFQGSSGFSCNNFHQTGGNGCYTQGQHFQSFTVNQK</sequence>
<feature type="chain" id="PRO_5040989467" evidence="1">
    <location>
        <begin position="19"/>
        <end position="102"/>
    </location>
</feature>
<dbReference type="AlphaFoldDB" id="A0A9W9FKF5"/>
<dbReference type="RefSeq" id="XP_056512594.1">
    <property type="nucleotide sequence ID" value="XM_056654567.1"/>
</dbReference>
<dbReference type="EMBL" id="JAPMSZ010000005">
    <property type="protein sequence ID" value="KAJ5101763.1"/>
    <property type="molecule type" value="Genomic_DNA"/>
</dbReference>
<feature type="signal peptide" evidence="1">
    <location>
        <begin position="1"/>
        <end position="18"/>
    </location>
</feature>
<dbReference type="OrthoDB" id="4489167at2759"/>
<evidence type="ECO:0000256" key="1">
    <source>
        <dbReference type="SAM" id="SignalP"/>
    </source>
</evidence>
<keyword evidence="3" id="KW-1185">Reference proteome</keyword>
<evidence type="ECO:0000313" key="2">
    <source>
        <dbReference type="EMBL" id="KAJ5101763.1"/>
    </source>
</evidence>
<accession>A0A9W9FKF5</accession>
<keyword evidence="1" id="KW-0732">Signal</keyword>
<name>A0A9W9FKF5_9EURO</name>
<dbReference type="Proteomes" id="UP001141434">
    <property type="component" value="Unassembled WGS sequence"/>
</dbReference>
<gene>
    <name evidence="2" type="ORF">NUU61_003985</name>
</gene>
<reference evidence="2" key="1">
    <citation type="submission" date="2022-11" db="EMBL/GenBank/DDBJ databases">
        <authorList>
            <person name="Petersen C."/>
        </authorList>
    </citation>
    <scope>NUCLEOTIDE SEQUENCE</scope>
    <source>
        <strain evidence="2">IBT 34128</strain>
    </source>
</reference>
<evidence type="ECO:0000313" key="3">
    <source>
        <dbReference type="Proteomes" id="UP001141434"/>
    </source>
</evidence>
<dbReference type="GeneID" id="81393735"/>
<reference evidence="2" key="2">
    <citation type="journal article" date="2023" name="IMA Fungus">
        <title>Comparative genomic study of the Penicillium genus elucidates a diverse pangenome and 15 lateral gene transfer events.</title>
        <authorList>
            <person name="Petersen C."/>
            <person name="Sorensen T."/>
            <person name="Nielsen M.R."/>
            <person name="Sondergaard T.E."/>
            <person name="Sorensen J.L."/>
            <person name="Fitzpatrick D.A."/>
            <person name="Frisvad J.C."/>
            <person name="Nielsen K.L."/>
        </authorList>
    </citation>
    <scope>NUCLEOTIDE SEQUENCE</scope>
    <source>
        <strain evidence="2">IBT 34128</strain>
    </source>
</reference>
<organism evidence="2 3">
    <name type="scientific">Penicillium alfredii</name>
    <dbReference type="NCBI Taxonomy" id="1506179"/>
    <lineage>
        <taxon>Eukaryota</taxon>
        <taxon>Fungi</taxon>
        <taxon>Dikarya</taxon>
        <taxon>Ascomycota</taxon>
        <taxon>Pezizomycotina</taxon>
        <taxon>Eurotiomycetes</taxon>
        <taxon>Eurotiomycetidae</taxon>
        <taxon>Eurotiales</taxon>
        <taxon>Aspergillaceae</taxon>
        <taxon>Penicillium</taxon>
    </lineage>
</organism>
<comment type="caution">
    <text evidence="2">The sequence shown here is derived from an EMBL/GenBank/DDBJ whole genome shotgun (WGS) entry which is preliminary data.</text>
</comment>
<protein>
    <submittedName>
        <fullName evidence="2">Uncharacterized protein</fullName>
    </submittedName>
</protein>
<proteinExistence type="predicted"/>